<proteinExistence type="predicted"/>
<reference evidence="2" key="1">
    <citation type="submission" date="2021-06" db="EMBL/GenBank/DDBJ databases">
        <authorList>
            <person name="Kallberg Y."/>
            <person name="Tangrot J."/>
            <person name="Rosling A."/>
        </authorList>
    </citation>
    <scope>NUCLEOTIDE SEQUENCE</scope>
    <source>
        <strain evidence="2">AZ414A</strain>
    </source>
</reference>
<organism evidence="2 3">
    <name type="scientific">Diversispora eburnea</name>
    <dbReference type="NCBI Taxonomy" id="1213867"/>
    <lineage>
        <taxon>Eukaryota</taxon>
        <taxon>Fungi</taxon>
        <taxon>Fungi incertae sedis</taxon>
        <taxon>Mucoromycota</taxon>
        <taxon>Glomeromycotina</taxon>
        <taxon>Glomeromycetes</taxon>
        <taxon>Diversisporales</taxon>
        <taxon>Diversisporaceae</taxon>
        <taxon>Diversispora</taxon>
    </lineage>
</organism>
<comment type="caution">
    <text evidence="2">The sequence shown here is derived from an EMBL/GenBank/DDBJ whole genome shotgun (WGS) entry which is preliminary data.</text>
</comment>
<evidence type="ECO:0000313" key="3">
    <source>
        <dbReference type="Proteomes" id="UP000789706"/>
    </source>
</evidence>
<keyword evidence="3" id="KW-1185">Reference proteome</keyword>
<accession>A0A9N9BK20</accession>
<dbReference type="SUPFAM" id="SSF47095">
    <property type="entry name" value="HMG-box"/>
    <property type="match status" value="1"/>
</dbReference>
<dbReference type="EMBL" id="CAJVPK010001041">
    <property type="protein sequence ID" value="CAG8567222.1"/>
    <property type="molecule type" value="Genomic_DNA"/>
</dbReference>
<dbReference type="SMART" id="SM00398">
    <property type="entry name" value="HMG"/>
    <property type="match status" value="1"/>
</dbReference>
<protein>
    <submittedName>
        <fullName evidence="2">7531_t:CDS:1</fullName>
    </submittedName>
</protein>
<dbReference type="OrthoDB" id="2399755at2759"/>
<dbReference type="InterPro" id="IPR009071">
    <property type="entry name" value="HMG_box_dom"/>
</dbReference>
<evidence type="ECO:0000313" key="2">
    <source>
        <dbReference type="EMBL" id="CAG8567222.1"/>
    </source>
</evidence>
<dbReference type="Proteomes" id="UP000789706">
    <property type="component" value="Unassembled WGS sequence"/>
</dbReference>
<evidence type="ECO:0000259" key="1">
    <source>
        <dbReference type="SMART" id="SM00398"/>
    </source>
</evidence>
<dbReference type="Gene3D" id="1.10.30.10">
    <property type="entry name" value="High mobility group box domain"/>
    <property type="match status" value="1"/>
</dbReference>
<name>A0A9N9BK20_9GLOM</name>
<dbReference type="InterPro" id="IPR036910">
    <property type="entry name" value="HMG_box_dom_sf"/>
</dbReference>
<sequence length="238" mass="27665">MDNNNNQNRACLFVTQSPSLCEETITNETPFIKVPFPPMIDPKDLIIMKPNEDKPARSPNSFIIYRKVFVEAARDSGYYLPMTVISSMASNSWDNESDEVKAYYKRLSKEAFEYRSEKYPKNNKRRKRKAKWNVLAFDYSNKQSNRPNKQPKNNQNNQNEIVTMADTLFTPTLPMQFETTNSFELQNVYPNILNTFGITEFPSIEANFSDILTNSDLLAESSNPSQIYDPIKKKFEKY</sequence>
<dbReference type="AlphaFoldDB" id="A0A9N9BK20"/>
<feature type="domain" description="HMG box" evidence="1">
    <location>
        <begin position="54"/>
        <end position="124"/>
    </location>
</feature>
<gene>
    <name evidence="2" type="ORF">DEBURN_LOCUS7890</name>
</gene>